<feature type="region of interest" description="Disordered" evidence="1">
    <location>
        <begin position="90"/>
        <end position="135"/>
    </location>
</feature>
<feature type="compositionally biased region" description="Polar residues" evidence="1">
    <location>
        <begin position="126"/>
        <end position="135"/>
    </location>
</feature>
<feature type="compositionally biased region" description="Basic and acidic residues" evidence="1">
    <location>
        <begin position="93"/>
        <end position="125"/>
    </location>
</feature>
<sequence length="272" mass="30788">MFENVNPKEQSTETSRENVELSEKNDEGTFKVENDDSFIFAEIEDLPPIEDFDIEDKIEPFLDIDEWPPLESIEECDILIAPISEVEQFPLEDSPKSFLAEKSDDNETKTDKPVTKITDENRKNPEPNTIYVSENGTIYETDDKGRVIKCIFKPELVDDKRSPSQNKETTDVGKQGREGDHGGHIQAHSLGGTTDRVNLFPQDGNFNTGVYKQFENSVKKDLEKGKEVKVEVKLVYDNPNSPRPDKVIVTKTVDGIETVYEFKNEPNGGQNA</sequence>
<evidence type="ECO:0000313" key="3">
    <source>
        <dbReference type="EMBL" id="TPH23575.1"/>
    </source>
</evidence>
<feature type="region of interest" description="Disordered" evidence="1">
    <location>
        <begin position="1"/>
        <end position="33"/>
    </location>
</feature>
<evidence type="ECO:0000313" key="4">
    <source>
        <dbReference type="Proteomes" id="UP000316282"/>
    </source>
</evidence>
<dbReference type="RefSeq" id="WP_140526503.1">
    <property type="nucleotide sequence ID" value="NZ_SDPD01000001.1"/>
</dbReference>
<organism evidence="3 4">
    <name type="scientific">Haemophilus haemolyticus</name>
    <dbReference type="NCBI Taxonomy" id="726"/>
    <lineage>
        <taxon>Bacteria</taxon>
        <taxon>Pseudomonadati</taxon>
        <taxon>Pseudomonadota</taxon>
        <taxon>Gammaproteobacteria</taxon>
        <taxon>Pasteurellales</taxon>
        <taxon>Pasteurellaceae</taxon>
        <taxon>Haemophilus</taxon>
    </lineage>
</organism>
<evidence type="ECO:0000259" key="2">
    <source>
        <dbReference type="Pfam" id="PF13930"/>
    </source>
</evidence>
<feature type="compositionally biased region" description="Basic and acidic residues" evidence="1">
    <location>
        <begin position="158"/>
        <end position="183"/>
    </location>
</feature>
<gene>
    <name evidence="3" type="ORF">EUX52_00780</name>
</gene>
<proteinExistence type="predicted"/>
<feature type="compositionally biased region" description="Basic and acidic residues" evidence="1">
    <location>
        <begin position="10"/>
        <end position="33"/>
    </location>
</feature>
<dbReference type="Gene3D" id="3.40.570.10">
    <property type="entry name" value="Extracellular Endonuclease, subunit A"/>
    <property type="match status" value="1"/>
</dbReference>
<comment type="caution">
    <text evidence="3">The sequence shown here is derived from an EMBL/GenBank/DDBJ whole genome shotgun (WGS) entry which is preliminary data.</text>
</comment>
<dbReference type="Pfam" id="PF13930">
    <property type="entry name" value="Endonuclea_NS_2"/>
    <property type="match status" value="1"/>
</dbReference>
<feature type="domain" description="Type VII secretion system protein EssD-like" evidence="2">
    <location>
        <begin position="127"/>
        <end position="254"/>
    </location>
</feature>
<evidence type="ECO:0000256" key="1">
    <source>
        <dbReference type="SAM" id="MobiDB-lite"/>
    </source>
</evidence>
<reference evidence="3 4" key="1">
    <citation type="submission" date="2019-01" db="EMBL/GenBank/DDBJ databases">
        <title>Comparative genomic analysis identifies haemin-independent Haemophilus haemolyticus: a formal re-classification of Haemophilus intermedius.</title>
        <authorList>
            <person name="Harris T.M."/>
            <person name="Price E.P."/>
            <person name="Sarovich D.S."/>
            <person name="Norskov-Lauritsen N."/>
            <person name="Beissbarth J."/>
            <person name="Chang A.B."/>
            <person name="Smith-Vaughan H.C."/>
        </authorList>
    </citation>
    <scope>NUCLEOTIDE SEQUENCE [LARGE SCALE GENOMIC DNA]</scope>
    <source>
        <strain evidence="3 4">60982 B Hi-1</strain>
    </source>
</reference>
<name>A0A502LNB8_HAEHA</name>
<dbReference type="EMBL" id="SDPD01000001">
    <property type="protein sequence ID" value="TPH23575.1"/>
    <property type="molecule type" value="Genomic_DNA"/>
</dbReference>
<dbReference type="InterPro" id="IPR044929">
    <property type="entry name" value="DNA/RNA_non-sp_Endonuclease_sf"/>
</dbReference>
<protein>
    <recommendedName>
        <fullName evidence="2">Type VII secretion system protein EssD-like domain-containing protein</fullName>
    </recommendedName>
</protein>
<accession>A0A502LNB8</accession>
<dbReference type="Proteomes" id="UP000316282">
    <property type="component" value="Unassembled WGS sequence"/>
</dbReference>
<feature type="region of interest" description="Disordered" evidence="1">
    <location>
        <begin position="158"/>
        <end position="201"/>
    </location>
</feature>
<dbReference type="AlphaFoldDB" id="A0A502LNB8"/>
<dbReference type="InterPro" id="IPR044927">
    <property type="entry name" value="Endonuclea_NS_2"/>
</dbReference>